<dbReference type="OrthoDB" id="5238025at2759"/>
<keyword evidence="1" id="KW-0472">Membrane</keyword>
<organism evidence="2 3">
    <name type="scientific">Plenodomus tracheiphilus IPT5</name>
    <dbReference type="NCBI Taxonomy" id="1408161"/>
    <lineage>
        <taxon>Eukaryota</taxon>
        <taxon>Fungi</taxon>
        <taxon>Dikarya</taxon>
        <taxon>Ascomycota</taxon>
        <taxon>Pezizomycotina</taxon>
        <taxon>Dothideomycetes</taxon>
        <taxon>Pleosporomycetidae</taxon>
        <taxon>Pleosporales</taxon>
        <taxon>Pleosporineae</taxon>
        <taxon>Leptosphaeriaceae</taxon>
        <taxon>Plenodomus</taxon>
    </lineage>
</organism>
<keyword evidence="1" id="KW-1133">Transmembrane helix</keyword>
<dbReference type="AlphaFoldDB" id="A0A6A7AR49"/>
<feature type="transmembrane region" description="Helical" evidence="1">
    <location>
        <begin position="246"/>
        <end position="267"/>
    </location>
</feature>
<evidence type="ECO:0000313" key="3">
    <source>
        <dbReference type="Proteomes" id="UP000799423"/>
    </source>
</evidence>
<evidence type="ECO:0000256" key="1">
    <source>
        <dbReference type="SAM" id="Phobius"/>
    </source>
</evidence>
<keyword evidence="3" id="KW-1185">Reference proteome</keyword>
<keyword evidence="1" id="KW-0812">Transmembrane</keyword>
<name>A0A6A7AR49_9PLEO</name>
<feature type="transmembrane region" description="Helical" evidence="1">
    <location>
        <begin position="51"/>
        <end position="78"/>
    </location>
</feature>
<sequence length="295" mass="32760">MAQVSFSVPPVTNKFSSLLHPRKDISTTQISPVFNKPINTSACPHHRLARILYLISLALLLLMAIPVVLLEALSYSFVEDNRSQGFMFETTERDGAPGVEVVMAALPRMLQQAPAKMALVAAVLTILLSTAHMGFVGFDWNHGKRTQSYAFRRNTMFLHITNSIIILFTLVSIWVTHKNTSHFRDGYVNFVASRMNDTDSTQDFFRYNVGRFDLETWACELKDVRGAAMVSDDYSKQCQIEVAIRALMIPLVVFAGLVAAVGVWGLVAGGRRGPDGERMKTEDVGLEMGKLENAS</sequence>
<reference evidence="2" key="1">
    <citation type="submission" date="2020-01" db="EMBL/GenBank/DDBJ databases">
        <authorList>
            <consortium name="DOE Joint Genome Institute"/>
            <person name="Haridas S."/>
            <person name="Albert R."/>
            <person name="Binder M."/>
            <person name="Bloem J."/>
            <person name="Labutti K."/>
            <person name="Salamov A."/>
            <person name="Andreopoulos B."/>
            <person name="Baker S.E."/>
            <person name="Barry K."/>
            <person name="Bills G."/>
            <person name="Bluhm B.H."/>
            <person name="Cannon C."/>
            <person name="Castanera R."/>
            <person name="Culley D.E."/>
            <person name="Daum C."/>
            <person name="Ezra D."/>
            <person name="Gonzalez J.B."/>
            <person name="Henrissat B."/>
            <person name="Kuo A."/>
            <person name="Liang C."/>
            <person name="Lipzen A."/>
            <person name="Lutzoni F."/>
            <person name="Magnuson J."/>
            <person name="Mondo S."/>
            <person name="Nolan M."/>
            <person name="Ohm R."/>
            <person name="Pangilinan J."/>
            <person name="Park H.-J."/>
            <person name="Ramirez L."/>
            <person name="Alfaro M."/>
            <person name="Sun H."/>
            <person name="Tritt A."/>
            <person name="Yoshinaga Y."/>
            <person name="Zwiers L.-H."/>
            <person name="Turgeon B.G."/>
            <person name="Goodwin S.B."/>
            <person name="Spatafora J.W."/>
            <person name="Crous P.W."/>
            <person name="Grigoriev I.V."/>
        </authorList>
    </citation>
    <scope>NUCLEOTIDE SEQUENCE</scope>
    <source>
        <strain evidence="2">IPT5</strain>
    </source>
</reference>
<dbReference type="Proteomes" id="UP000799423">
    <property type="component" value="Unassembled WGS sequence"/>
</dbReference>
<feature type="transmembrane region" description="Helical" evidence="1">
    <location>
        <begin position="117"/>
        <end position="136"/>
    </location>
</feature>
<evidence type="ECO:0000313" key="2">
    <source>
        <dbReference type="EMBL" id="KAF2845731.1"/>
    </source>
</evidence>
<proteinExistence type="predicted"/>
<feature type="transmembrane region" description="Helical" evidence="1">
    <location>
        <begin position="156"/>
        <end position="175"/>
    </location>
</feature>
<dbReference type="EMBL" id="MU006342">
    <property type="protein sequence ID" value="KAF2845731.1"/>
    <property type="molecule type" value="Genomic_DNA"/>
</dbReference>
<gene>
    <name evidence="2" type="ORF">T440DRAFT_493157</name>
</gene>
<protein>
    <submittedName>
        <fullName evidence="2">Uncharacterized protein</fullName>
    </submittedName>
</protein>
<accession>A0A6A7AR49</accession>